<organism evidence="3 4">
    <name type="scientific">Actinomycetospora chibensis</name>
    <dbReference type="NCBI Taxonomy" id="663606"/>
    <lineage>
        <taxon>Bacteria</taxon>
        <taxon>Bacillati</taxon>
        <taxon>Actinomycetota</taxon>
        <taxon>Actinomycetes</taxon>
        <taxon>Pseudonocardiales</taxon>
        <taxon>Pseudonocardiaceae</taxon>
        <taxon>Actinomycetospora</taxon>
    </lineage>
</organism>
<dbReference type="PRINTS" id="PR00598">
    <property type="entry name" value="HTHMARR"/>
</dbReference>
<sequence length="169" mass="18204">MTRSARANGGQGGPRGRVRMSPPPDLVAAPGYGARRLYQAYLAAWNRHVDAVLTGPQFAVLSAIRAHPDADQTALAGAVALDTSTMADVCRRMERRGLITRTAAPHDARAKVLTLTEDGAAALTETNRRARALDEALLDGCPPEQRPQLASLLNDLGQQWERVAERDTL</sequence>
<feature type="domain" description="HTH marR-type" evidence="2">
    <location>
        <begin position="1"/>
        <end position="158"/>
    </location>
</feature>
<dbReference type="InterPro" id="IPR039422">
    <property type="entry name" value="MarR/SlyA-like"/>
</dbReference>
<dbReference type="RefSeq" id="WP_378014905.1">
    <property type="nucleotide sequence ID" value="NZ_BAABHN010000013.1"/>
</dbReference>
<evidence type="ECO:0000313" key="3">
    <source>
        <dbReference type="EMBL" id="MFC4832178.1"/>
    </source>
</evidence>
<feature type="region of interest" description="Disordered" evidence="1">
    <location>
        <begin position="1"/>
        <end position="24"/>
    </location>
</feature>
<comment type="caution">
    <text evidence="3">The sequence shown here is derived from an EMBL/GenBank/DDBJ whole genome shotgun (WGS) entry which is preliminary data.</text>
</comment>
<gene>
    <name evidence="3" type="ORF">ACFPEL_07135</name>
</gene>
<dbReference type="InterPro" id="IPR036390">
    <property type="entry name" value="WH_DNA-bd_sf"/>
</dbReference>
<accession>A0ABV9REL6</accession>
<dbReference type="InterPro" id="IPR000835">
    <property type="entry name" value="HTH_MarR-typ"/>
</dbReference>
<evidence type="ECO:0000313" key="4">
    <source>
        <dbReference type="Proteomes" id="UP001595909"/>
    </source>
</evidence>
<dbReference type="SMART" id="SM00347">
    <property type="entry name" value="HTH_MARR"/>
    <property type="match status" value="1"/>
</dbReference>
<keyword evidence="4" id="KW-1185">Reference proteome</keyword>
<dbReference type="EMBL" id="JBHSIM010000013">
    <property type="protein sequence ID" value="MFC4832178.1"/>
    <property type="molecule type" value="Genomic_DNA"/>
</dbReference>
<dbReference type="PANTHER" id="PTHR33164">
    <property type="entry name" value="TRANSCRIPTIONAL REGULATOR, MARR FAMILY"/>
    <property type="match status" value="1"/>
</dbReference>
<dbReference type="Pfam" id="PF01047">
    <property type="entry name" value="MarR"/>
    <property type="match status" value="1"/>
</dbReference>
<dbReference type="PANTHER" id="PTHR33164:SF95">
    <property type="entry name" value="TRANSCRIPTIONAL REGULATOR"/>
    <property type="match status" value="1"/>
</dbReference>
<evidence type="ECO:0000256" key="1">
    <source>
        <dbReference type="SAM" id="MobiDB-lite"/>
    </source>
</evidence>
<dbReference type="PROSITE" id="PS50995">
    <property type="entry name" value="HTH_MARR_2"/>
    <property type="match status" value="1"/>
</dbReference>
<dbReference type="Gene3D" id="1.10.10.10">
    <property type="entry name" value="Winged helix-like DNA-binding domain superfamily/Winged helix DNA-binding domain"/>
    <property type="match status" value="1"/>
</dbReference>
<evidence type="ECO:0000259" key="2">
    <source>
        <dbReference type="PROSITE" id="PS50995"/>
    </source>
</evidence>
<proteinExistence type="predicted"/>
<dbReference type="SUPFAM" id="SSF46785">
    <property type="entry name" value="Winged helix' DNA-binding domain"/>
    <property type="match status" value="1"/>
</dbReference>
<protein>
    <submittedName>
        <fullName evidence="3">MarR family winged helix-turn-helix transcriptional regulator</fullName>
    </submittedName>
</protein>
<name>A0ABV9REL6_9PSEU</name>
<dbReference type="InterPro" id="IPR036388">
    <property type="entry name" value="WH-like_DNA-bd_sf"/>
</dbReference>
<dbReference type="Proteomes" id="UP001595909">
    <property type="component" value="Unassembled WGS sequence"/>
</dbReference>
<reference evidence="4" key="1">
    <citation type="journal article" date="2019" name="Int. J. Syst. Evol. Microbiol.">
        <title>The Global Catalogue of Microorganisms (GCM) 10K type strain sequencing project: providing services to taxonomists for standard genome sequencing and annotation.</title>
        <authorList>
            <consortium name="The Broad Institute Genomics Platform"/>
            <consortium name="The Broad Institute Genome Sequencing Center for Infectious Disease"/>
            <person name="Wu L."/>
            <person name="Ma J."/>
        </authorList>
    </citation>
    <scope>NUCLEOTIDE SEQUENCE [LARGE SCALE GENOMIC DNA]</scope>
    <source>
        <strain evidence="4">CCUG 50347</strain>
    </source>
</reference>